<dbReference type="STRING" id="515622.bpr_I0458"/>
<proteinExistence type="predicted"/>
<feature type="transmembrane region" description="Helical" evidence="1">
    <location>
        <begin position="350"/>
        <end position="368"/>
    </location>
</feature>
<evidence type="ECO:0000256" key="1">
    <source>
        <dbReference type="SAM" id="Phobius"/>
    </source>
</evidence>
<name>E0S005_BUTPB</name>
<keyword evidence="1" id="KW-0472">Membrane</keyword>
<dbReference type="HOGENOM" id="CLU_344101_0_0_9"/>
<accession>E0S005</accession>
<feature type="transmembrane region" description="Helical" evidence="1">
    <location>
        <begin position="646"/>
        <end position="666"/>
    </location>
</feature>
<feature type="transmembrane region" description="Helical" evidence="1">
    <location>
        <begin position="17"/>
        <end position="35"/>
    </location>
</feature>
<feature type="transmembrane region" description="Helical" evidence="1">
    <location>
        <begin position="790"/>
        <end position="813"/>
    </location>
</feature>
<keyword evidence="1" id="KW-1133">Transmembrane helix</keyword>
<reference evidence="2 3" key="1">
    <citation type="journal article" date="2010" name="PLoS ONE">
        <title>The glycobiome of the rumen bacterium Butyrivibrio proteoclasticus B316(T) highlights adaptation to a polysaccharide-rich environment.</title>
        <authorList>
            <person name="Kelly W.J."/>
            <person name="Leahy S.C."/>
            <person name="Altermann E."/>
            <person name="Yeoman C.J."/>
            <person name="Dunne J.C."/>
            <person name="Kong Z."/>
            <person name="Pacheco D.M."/>
            <person name="Li D."/>
            <person name="Noel S.J."/>
            <person name="Moon C.D."/>
            <person name="Cookson A.L."/>
            <person name="Attwood G.T."/>
        </authorList>
    </citation>
    <scope>NUCLEOTIDE SEQUENCE [LARGE SCALE GENOMIC DNA]</scope>
    <source>
        <strain evidence="3">ATCC 51982 / DSM 14932 / B316</strain>
    </source>
</reference>
<evidence type="ECO:0000313" key="3">
    <source>
        <dbReference type="Proteomes" id="UP000001299"/>
    </source>
</evidence>
<keyword evidence="3" id="KW-1185">Reference proteome</keyword>
<feature type="transmembrane region" description="Helical" evidence="1">
    <location>
        <begin position="403"/>
        <end position="429"/>
    </location>
</feature>
<keyword evidence="1" id="KW-0812">Transmembrane</keyword>
<evidence type="ECO:0000313" key="2">
    <source>
        <dbReference type="EMBL" id="ADL33206.1"/>
    </source>
</evidence>
<organism evidence="2 3">
    <name type="scientific">Butyrivibrio proteoclasticus (strain ATCC 51982 / DSM 14932 / B316)</name>
    <name type="common">Clostridium proteoclasticum</name>
    <dbReference type="NCBI Taxonomy" id="515622"/>
    <lineage>
        <taxon>Bacteria</taxon>
        <taxon>Bacillati</taxon>
        <taxon>Bacillota</taxon>
        <taxon>Clostridia</taxon>
        <taxon>Lachnospirales</taxon>
        <taxon>Lachnospiraceae</taxon>
        <taxon>Butyrivibrio</taxon>
    </lineage>
</organism>
<protein>
    <submittedName>
        <fullName evidence="2">Uncharacterized protein</fullName>
    </submittedName>
</protein>
<feature type="transmembrane region" description="Helical" evidence="1">
    <location>
        <begin position="293"/>
        <end position="312"/>
    </location>
</feature>
<feature type="transmembrane region" description="Helical" evidence="1">
    <location>
        <begin position="565"/>
        <end position="585"/>
    </location>
</feature>
<feature type="transmembrane region" description="Helical" evidence="1">
    <location>
        <begin position="605"/>
        <end position="625"/>
    </location>
</feature>
<feature type="transmembrane region" description="Helical" evidence="1">
    <location>
        <begin position="209"/>
        <end position="229"/>
    </location>
</feature>
<dbReference type="eggNOG" id="COG5617">
    <property type="taxonomic scope" value="Bacteria"/>
</dbReference>
<feature type="transmembrane region" description="Helical" evidence="1">
    <location>
        <begin position="318"/>
        <end position="338"/>
    </location>
</feature>
<dbReference type="Proteomes" id="UP000001299">
    <property type="component" value="Chromosome 1"/>
</dbReference>
<gene>
    <name evidence="2" type="ordered locus">bpr_I0458</name>
</gene>
<feature type="transmembrane region" description="Helical" evidence="1">
    <location>
        <begin position="267"/>
        <end position="286"/>
    </location>
</feature>
<dbReference type="AlphaFoldDB" id="E0S005"/>
<feature type="transmembrane region" description="Helical" evidence="1">
    <location>
        <begin position="441"/>
        <end position="461"/>
    </location>
</feature>
<feature type="transmembrane region" description="Helical" evidence="1">
    <location>
        <begin position="178"/>
        <end position="197"/>
    </location>
</feature>
<dbReference type="EMBL" id="CP001810">
    <property type="protein sequence ID" value="ADL33206.1"/>
    <property type="molecule type" value="Genomic_DNA"/>
</dbReference>
<feature type="transmembrane region" description="Helical" evidence="1">
    <location>
        <begin position="517"/>
        <end position="534"/>
    </location>
</feature>
<dbReference type="KEGG" id="bpb:bpr_I0458"/>
<sequence>MENGERDLKGLMNTKKIIYGIEILLVVVCLLTLFIPRAHFEYAGADFESENGIYMEGLLDVAEPGYYIDNTVAEAGSEKVVVSPATNLRFGSYDVTIKYMASNTGNTYSCESAWNTMPVTLGRTKAGLKRVETSDGGMTIKLNSALNVGEYRVEYNFSGDGYLYVYGMEIQETNWWKIYLLLVVLSVSLIVNGCMALSECEDKKVRGDFVVAAILAVFVSLPLFDPYLMTGHDMGFHLERIEALAANLKVGQFPSRISADWLNGKGYAASIFYGDLFLLIPALLRILGASVQLAYKTYIFVVNAVTVAVSMYCFRKLIVSRLGAIIASIVYVLAPYRLLCLYSRAAVGEYTALIFYPLVFLGLMRLYGISVGMNGGVTGCANVEDSGIDGNGLHGLLVRLLPLVIGVTGIINCHVLSGIIVAIFVTGFALINWKKTFTKDVLTGIGLTAVAVLLLNLWYIVPFIQVMADGIGVMGLRQNGRFRSNGTYLWQILSLFPRTGISLSSEEIIGEARPMEMVVTIGAGLITLVTYAVMKGYGLIGKKRNADMASNGKDEHDNSNTESGVMNALFAISLLTVFMATPYFPWDGLKRISGVMNSLITNVQFPFRFLSVATLCLALLTGLTIKGISEYDKEMNSIVVLNAKTIMAIFSIVIVTLSVISASYYMTEKGTSDEFTYIVDEFEEGGIMGAEYLPSGTAEDYNANYNEPYSETAVINSWKREKGRIYLDVTNGTDDIAEVSVPFIYYRGYRAVDAATKGAIEVVKDDTGFAQLRLGAGYSGSVEVFYKEPVLWRMCEIISLLTIIVLIVGVRLLTEEASFIKR</sequence>